<organism evidence="1 2">
    <name type="scientific">Orchesella dallaii</name>
    <dbReference type="NCBI Taxonomy" id="48710"/>
    <lineage>
        <taxon>Eukaryota</taxon>
        <taxon>Metazoa</taxon>
        <taxon>Ecdysozoa</taxon>
        <taxon>Arthropoda</taxon>
        <taxon>Hexapoda</taxon>
        <taxon>Collembola</taxon>
        <taxon>Entomobryomorpha</taxon>
        <taxon>Entomobryoidea</taxon>
        <taxon>Orchesellidae</taxon>
        <taxon>Orchesellinae</taxon>
        <taxon>Orchesella</taxon>
    </lineage>
</organism>
<name>A0ABP1QVX8_9HEXA</name>
<evidence type="ECO:0000313" key="2">
    <source>
        <dbReference type="Proteomes" id="UP001642540"/>
    </source>
</evidence>
<dbReference type="Proteomes" id="UP001642540">
    <property type="component" value="Unassembled WGS sequence"/>
</dbReference>
<gene>
    <name evidence="1" type="ORF">ODALV1_LOCUS14391</name>
</gene>
<comment type="caution">
    <text evidence="1">The sequence shown here is derived from an EMBL/GenBank/DDBJ whole genome shotgun (WGS) entry which is preliminary data.</text>
</comment>
<proteinExistence type="predicted"/>
<dbReference type="EMBL" id="CAXLJM020000046">
    <property type="protein sequence ID" value="CAL8110660.1"/>
    <property type="molecule type" value="Genomic_DNA"/>
</dbReference>
<keyword evidence="2" id="KW-1185">Reference proteome</keyword>
<feature type="non-terminal residue" evidence="1">
    <location>
        <position position="1"/>
    </location>
</feature>
<reference evidence="1 2" key="1">
    <citation type="submission" date="2024-08" db="EMBL/GenBank/DDBJ databases">
        <authorList>
            <person name="Cucini C."/>
            <person name="Frati F."/>
        </authorList>
    </citation>
    <scope>NUCLEOTIDE SEQUENCE [LARGE SCALE GENOMIC DNA]</scope>
</reference>
<accession>A0ABP1QVX8</accession>
<protein>
    <submittedName>
        <fullName evidence="1">Uncharacterized protein</fullName>
    </submittedName>
</protein>
<sequence length="61" mass="6834">PGNGKLVNISVMPAQLFDSAPPKIEVNKHTKIGTQERNTPSSAIDQWFKYYQKPLPQSHSL</sequence>
<evidence type="ECO:0000313" key="1">
    <source>
        <dbReference type="EMBL" id="CAL8110660.1"/>
    </source>
</evidence>